<dbReference type="Pfam" id="PF00172">
    <property type="entry name" value="Zn_clus"/>
    <property type="match status" value="2"/>
</dbReference>
<dbReference type="PANTHER" id="PTHR47338">
    <property type="entry name" value="ZN(II)2CYS6 TRANSCRIPTION FACTOR (EUROFUNG)-RELATED"/>
    <property type="match status" value="1"/>
</dbReference>
<protein>
    <recommendedName>
        <fullName evidence="7">Zn(2)-C6 fungal-type domain-containing protein</fullName>
    </recommendedName>
</protein>
<dbReference type="HOGENOM" id="CLU_605571_0_0_1"/>
<feature type="region of interest" description="Disordered" evidence="6">
    <location>
        <begin position="207"/>
        <end position="235"/>
    </location>
</feature>
<feature type="compositionally biased region" description="Polar residues" evidence="6">
    <location>
        <begin position="11"/>
        <end position="22"/>
    </location>
</feature>
<sequence length="518" mass="58402">MADSPVAGPSTFDTHMSMTPDSPDSRSLTESEDDEDQIIDDGGLTIRIPNPNIYLARQTQWKGRRGKPRCDNCRMNNLKCDREHPACNHCQYSNGKNCEYTPLPTPAHRGIPRCDRCRTKNLKCDRNLPVCNHCDDHEDAECNYTPKKRHKIPVEAFRSGAIGVYGKKAASFLVQDMPPVEDPAIIARRMRAESSSARFYGHNIGSSPSSVAGSSGSPSLYELHESEGPDFPRYAPNGQYTPEYRGWNSKPIIPPKPHAHHLSFITHTFPPDQGVVITKALVEPWYHASFASLPDVVLKRLRTVNSVEMPDRIAFDASLYDFLAALTPELRETAAFGPELYANMSNCVAHGDISMFSPRLRMWLAHHHIRLGSNRFHLLLIPRDAFFQIDVVEEEKLRMDYVTRVDGKGKGMLIPSPAKDTVEHDLNALEWTKTFERIPVQTQIYDVLVYAHRAHGNSTSMLFEARRIGMASITYPMAEIFIRLCPLCNIRRKSVGTVGVIKPEQSTQFSIYDPDAKR</sequence>
<evidence type="ECO:0000256" key="4">
    <source>
        <dbReference type="ARBA" id="ARBA00023163"/>
    </source>
</evidence>
<feature type="compositionally biased region" description="Low complexity" evidence="6">
    <location>
        <begin position="207"/>
        <end position="219"/>
    </location>
</feature>
<evidence type="ECO:0000256" key="3">
    <source>
        <dbReference type="ARBA" id="ARBA00023015"/>
    </source>
</evidence>
<feature type="domain" description="Zn(2)-C6 fungal-type" evidence="7">
    <location>
        <begin position="113"/>
        <end position="144"/>
    </location>
</feature>
<reference evidence="8 9" key="1">
    <citation type="submission" date="2014-04" db="EMBL/GenBank/DDBJ databases">
        <authorList>
            <consortium name="DOE Joint Genome Institute"/>
            <person name="Kuo A."/>
            <person name="Tarkka M."/>
            <person name="Buscot F."/>
            <person name="Kohler A."/>
            <person name="Nagy L.G."/>
            <person name="Floudas D."/>
            <person name="Copeland A."/>
            <person name="Barry K.W."/>
            <person name="Cichocki N."/>
            <person name="Veneault-Fourrey C."/>
            <person name="LaButti K."/>
            <person name="Lindquist E.A."/>
            <person name="Lipzen A."/>
            <person name="Lundell T."/>
            <person name="Morin E."/>
            <person name="Murat C."/>
            <person name="Sun H."/>
            <person name="Tunlid A."/>
            <person name="Henrissat B."/>
            <person name="Grigoriev I.V."/>
            <person name="Hibbett D.S."/>
            <person name="Martin F."/>
            <person name="Nordberg H.P."/>
            <person name="Cantor M.N."/>
            <person name="Hua S.X."/>
        </authorList>
    </citation>
    <scope>NUCLEOTIDE SEQUENCE [LARGE SCALE GENOMIC DNA]</scope>
    <source>
        <strain evidence="8 9">F 1598</strain>
    </source>
</reference>
<dbReference type="GO" id="GO:0005634">
    <property type="term" value="C:nucleus"/>
    <property type="evidence" value="ECO:0007669"/>
    <property type="project" value="UniProtKB-SubCell"/>
</dbReference>
<proteinExistence type="predicted"/>
<keyword evidence="9" id="KW-1185">Reference proteome</keyword>
<evidence type="ECO:0000256" key="6">
    <source>
        <dbReference type="SAM" id="MobiDB-lite"/>
    </source>
</evidence>
<evidence type="ECO:0000313" key="9">
    <source>
        <dbReference type="Proteomes" id="UP000054166"/>
    </source>
</evidence>
<gene>
    <name evidence="8" type="ORF">PILCRDRAFT_824070</name>
</gene>
<dbReference type="GO" id="GO:0000981">
    <property type="term" value="F:DNA-binding transcription factor activity, RNA polymerase II-specific"/>
    <property type="evidence" value="ECO:0007669"/>
    <property type="project" value="InterPro"/>
</dbReference>
<evidence type="ECO:0000256" key="1">
    <source>
        <dbReference type="ARBA" id="ARBA00004123"/>
    </source>
</evidence>
<keyword evidence="2" id="KW-0479">Metal-binding</keyword>
<keyword evidence="4" id="KW-0804">Transcription</keyword>
<dbReference type="SMART" id="SM00066">
    <property type="entry name" value="GAL4"/>
    <property type="match status" value="2"/>
</dbReference>
<dbReference type="InterPro" id="IPR050815">
    <property type="entry name" value="TF_fung"/>
</dbReference>
<keyword evidence="3" id="KW-0805">Transcription regulation</keyword>
<evidence type="ECO:0000313" key="8">
    <source>
        <dbReference type="EMBL" id="KIM78950.1"/>
    </source>
</evidence>
<dbReference type="OrthoDB" id="39175at2759"/>
<dbReference type="Gene3D" id="4.10.240.10">
    <property type="entry name" value="Zn(2)-C6 fungal-type DNA-binding domain"/>
    <property type="match status" value="2"/>
</dbReference>
<dbReference type="InterPro" id="IPR036864">
    <property type="entry name" value="Zn2-C6_fun-type_DNA-bd_sf"/>
</dbReference>
<keyword evidence="5" id="KW-0539">Nucleus</keyword>
<accession>A0A0C3F2B5</accession>
<evidence type="ECO:0000256" key="2">
    <source>
        <dbReference type="ARBA" id="ARBA00022723"/>
    </source>
</evidence>
<feature type="domain" description="Zn(2)-C6 fungal-type" evidence="7">
    <location>
        <begin position="69"/>
        <end position="100"/>
    </location>
</feature>
<organism evidence="8 9">
    <name type="scientific">Piloderma croceum (strain F 1598)</name>
    <dbReference type="NCBI Taxonomy" id="765440"/>
    <lineage>
        <taxon>Eukaryota</taxon>
        <taxon>Fungi</taxon>
        <taxon>Dikarya</taxon>
        <taxon>Basidiomycota</taxon>
        <taxon>Agaricomycotina</taxon>
        <taxon>Agaricomycetes</taxon>
        <taxon>Agaricomycetidae</taxon>
        <taxon>Atheliales</taxon>
        <taxon>Atheliaceae</taxon>
        <taxon>Piloderma</taxon>
    </lineage>
</organism>
<dbReference type="EMBL" id="KN833013">
    <property type="protein sequence ID" value="KIM78950.1"/>
    <property type="molecule type" value="Genomic_DNA"/>
</dbReference>
<name>A0A0C3F2B5_PILCF</name>
<dbReference type="SUPFAM" id="SSF57701">
    <property type="entry name" value="Zn2/Cys6 DNA-binding domain"/>
    <property type="match status" value="2"/>
</dbReference>
<dbReference type="InParanoid" id="A0A0C3F2B5"/>
<dbReference type="PROSITE" id="PS50048">
    <property type="entry name" value="ZN2_CY6_FUNGAL_2"/>
    <property type="match status" value="2"/>
</dbReference>
<dbReference type="AlphaFoldDB" id="A0A0C3F2B5"/>
<dbReference type="CDD" id="cd00067">
    <property type="entry name" value="GAL4"/>
    <property type="match status" value="2"/>
</dbReference>
<evidence type="ECO:0000256" key="5">
    <source>
        <dbReference type="ARBA" id="ARBA00023242"/>
    </source>
</evidence>
<feature type="region of interest" description="Disordered" evidence="6">
    <location>
        <begin position="1"/>
        <end position="34"/>
    </location>
</feature>
<dbReference type="PANTHER" id="PTHR47338:SF27">
    <property type="entry name" value="ZN(II)2CYS6 TRANSCRIPTION FACTOR (EUROFUNG)"/>
    <property type="match status" value="1"/>
</dbReference>
<reference evidence="9" key="2">
    <citation type="submission" date="2015-01" db="EMBL/GenBank/DDBJ databases">
        <title>Evolutionary Origins and Diversification of the Mycorrhizal Mutualists.</title>
        <authorList>
            <consortium name="DOE Joint Genome Institute"/>
            <consortium name="Mycorrhizal Genomics Consortium"/>
            <person name="Kohler A."/>
            <person name="Kuo A."/>
            <person name="Nagy L.G."/>
            <person name="Floudas D."/>
            <person name="Copeland A."/>
            <person name="Barry K.W."/>
            <person name="Cichocki N."/>
            <person name="Veneault-Fourrey C."/>
            <person name="LaButti K."/>
            <person name="Lindquist E.A."/>
            <person name="Lipzen A."/>
            <person name="Lundell T."/>
            <person name="Morin E."/>
            <person name="Murat C."/>
            <person name="Riley R."/>
            <person name="Ohm R."/>
            <person name="Sun H."/>
            <person name="Tunlid A."/>
            <person name="Henrissat B."/>
            <person name="Grigoriev I.V."/>
            <person name="Hibbett D.S."/>
            <person name="Martin F."/>
        </authorList>
    </citation>
    <scope>NUCLEOTIDE SEQUENCE [LARGE SCALE GENOMIC DNA]</scope>
    <source>
        <strain evidence="9">F 1598</strain>
    </source>
</reference>
<comment type="subcellular location">
    <subcellularLocation>
        <location evidence="1">Nucleus</location>
    </subcellularLocation>
</comment>
<dbReference type="InterPro" id="IPR001138">
    <property type="entry name" value="Zn2Cys6_DnaBD"/>
</dbReference>
<dbReference type="GO" id="GO:0008270">
    <property type="term" value="F:zinc ion binding"/>
    <property type="evidence" value="ECO:0007669"/>
    <property type="project" value="InterPro"/>
</dbReference>
<dbReference type="Proteomes" id="UP000054166">
    <property type="component" value="Unassembled WGS sequence"/>
</dbReference>
<evidence type="ECO:0000259" key="7">
    <source>
        <dbReference type="PROSITE" id="PS50048"/>
    </source>
</evidence>